<proteinExistence type="predicted"/>
<evidence type="ECO:0000313" key="2">
    <source>
        <dbReference type="EMBL" id="ETN99500.1"/>
    </source>
</evidence>
<feature type="non-terminal residue" evidence="2">
    <location>
        <position position="1"/>
    </location>
</feature>
<dbReference type="AlphaFoldDB" id="X6LDR3"/>
<accession>X6LDR3</accession>
<gene>
    <name evidence="2" type="ORF">RFI_37971</name>
</gene>
<evidence type="ECO:0000313" key="3">
    <source>
        <dbReference type="Proteomes" id="UP000023152"/>
    </source>
</evidence>
<dbReference type="EMBL" id="ASPP01043735">
    <property type="protein sequence ID" value="ETN99500.1"/>
    <property type="molecule type" value="Genomic_DNA"/>
</dbReference>
<protein>
    <submittedName>
        <fullName evidence="2">Uncharacterized protein</fullName>
    </submittedName>
</protein>
<dbReference type="OrthoDB" id="5419617at2759"/>
<name>X6LDR3_RETFI</name>
<feature type="region of interest" description="Disordered" evidence="1">
    <location>
        <begin position="144"/>
        <end position="166"/>
    </location>
</feature>
<comment type="caution">
    <text evidence="2">The sequence shown here is derived from an EMBL/GenBank/DDBJ whole genome shotgun (WGS) entry which is preliminary data.</text>
</comment>
<dbReference type="Proteomes" id="UP000023152">
    <property type="component" value="Unassembled WGS sequence"/>
</dbReference>
<keyword evidence="3" id="KW-1185">Reference proteome</keyword>
<reference evidence="2 3" key="1">
    <citation type="journal article" date="2013" name="Curr. Biol.">
        <title>The Genome of the Foraminiferan Reticulomyxa filosa.</title>
        <authorList>
            <person name="Glockner G."/>
            <person name="Hulsmann N."/>
            <person name="Schleicher M."/>
            <person name="Noegel A.A."/>
            <person name="Eichinger L."/>
            <person name="Gallinger C."/>
            <person name="Pawlowski J."/>
            <person name="Sierra R."/>
            <person name="Euteneuer U."/>
            <person name="Pillet L."/>
            <person name="Moustafa A."/>
            <person name="Platzer M."/>
            <person name="Groth M."/>
            <person name="Szafranski K."/>
            <person name="Schliwa M."/>
        </authorList>
    </citation>
    <scope>NUCLEOTIDE SEQUENCE [LARGE SCALE GENOMIC DNA]</scope>
</reference>
<sequence>KTIIRPSLEYACAFWNGASEVHKKKLERIQRIAICRILGVMHATAYDTVNVISQIPPLELRRQQEEVKIFQRCIKWSGRFYNHNLVKAYWMWEEHKTTTNFDYITWTGKLSTLYRGCILASELNVPEVEPDLQRHVATPPMKVTTFPHSEKSPFAKSSEPTTDQIL</sequence>
<evidence type="ECO:0000256" key="1">
    <source>
        <dbReference type="SAM" id="MobiDB-lite"/>
    </source>
</evidence>
<feature type="non-terminal residue" evidence="2">
    <location>
        <position position="166"/>
    </location>
</feature>
<organism evidence="2 3">
    <name type="scientific">Reticulomyxa filosa</name>
    <dbReference type="NCBI Taxonomy" id="46433"/>
    <lineage>
        <taxon>Eukaryota</taxon>
        <taxon>Sar</taxon>
        <taxon>Rhizaria</taxon>
        <taxon>Retaria</taxon>
        <taxon>Foraminifera</taxon>
        <taxon>Monothalamids</taxon>
        <taxon>Reticulomyxidae</taxon>
        <taxon>Reticulomyxa</taxon>
    </lineage>
</organism>